<keyword evidence="2" id="KW-1185">Reference proteome</keyword>
<proteinExistence type="predicted"/>
<evidence type="ECO:0000313" key="2">
    <source>
        <dbReference type="Proteomes" id="UP001152320"/>
    </source>
</evidence>
<gene>
    <name evidence="1" type="ORF">HOLleu_09141</name>
</gene>
<dbReference type="EMBL" id="JAIZAY010000003">
    <property type="protein sequence ID" value="KAJ8045997.1"/>
    <property type="molecule type" value="Genomic_DNA"/>
</dbReference>
<protein>
    <submittedName>
        <fullName evidence="1">Uncharacterized protein</fullName>
    </submittedName>
</protein>
<evidence type="ECO:0000313" key="1">
    <source>
        <dbReference type="EMBL" id="KAJ8045997.1"/>
    </source>
</evidence>
<name>A0A9Q1CIJ2_HOLLE</name>
<accession>A0A9Q1CIJ2</accession>
<reference evidence="1" key="1">
    <citation type="submission" date="2021-10" db="EMBL/GenBank/DDBJ databases">
        <title>Tropical sea cucumber genome reveals ecological adaptation and Cuvierian tubules defense mechanism.</title>
        <authorList>
            <person name="Chen T."/>
        </authorList>
    </citation>
    <scope>NUCLEOTIDE SEQUENCE</scope>
    <source>
        <strain evidence="1">Nanhai2018</strain>
        <tissue evidence="1">Muscle</tissue>
    </source>
</reference>
<organism evidence="1 2">
    <name type="scientific">Holothuria leucospilota</name>
    <name type="common">Black long sea cucumber</name>
    <name type="synonym">Mertensiothuria leucospilota</name>
    <dbReference type="NCBI Taxonomy" id="206669"/>
    <lineage>
        <taxon>Eukaryota</taxon>
        <taxon>Metazoa</taxon>
        <taxon>Echinodermata</taxon>
        <taxon>Eleutherozoa</taxon>
        <taxon>Echinozoa</taxon>
        <taxon>Holothuroidea</taxon>
        <taxon>Aspidochirotacea</taxon>
        <taxon>Aspidochirotida</taxon>
        <taxon>Holothuriidae</taxon>
        <taxon>Holothuria</taxon>
    </lineage>
</organism>
<comment type="caution">
    <text evidence="1">The sequence shown here is derived from an EMBL/GenBank/DDBJ whole genome shotgun (WGS) entry which is preliminary data.</text>
</comment>
<sequence>MVHTKVALRSSGSHPLVVPRTRTVVYGDKGFLSVAAGLWNKIPNDIKDCGNLNTFKTHLKTYLFTMAYDD</sequence>
<dbReference type="Proteomes" id="UP001152320">
    <property type="component" value="Chromosome 3"/>
</dbReference>
<dbReference type="OrthoDB" id="10067280at2759"/>
<dbReference type="AlphaFoldDB" id="A0A9Q1CIJ2"/>